<keyword evidence="2 5" id="KW-0489">Methyltransferase</keyword>
<keyword evidence="3 5" id="KW-0808">Transferase</keyword>
<dbReference type="InterPro" id="IPR029026">
    <property type="entry name" value="tRNA_m1G_MTases_N"/>
</dbReference>
<gene>
    <name evidence="5" type="ORF">G4Y79_05885</name>
</gene>
<name>A0A7S8IGD3_9CHLR</name>
<keyword evidence="6" id="KW-1185">Reference proteome</keyword>
<organism evidence="5 6">
    <name type="scientific">Phototrophicus methaneseepsis</name>
    <dbReference type="NCBI Taxonomy" id="2710758"/>
    <lineage>
        <taxon>Bacteria</taxon>
        <taxon>Bacillati</taxon>
        <taxon>Chloroflexota</taxon>
        <taxon>Candidatus Thermofontia</taxon>
        <taxon>Phototrophicales</taxon>
        <taxon>Phototrophicaceae</taxon>
        <taxon>Phototrophicus</taxon>
    </lineage>
</organism>
<dbReference type="PANTHER" id="PTHR43191">
    <property type="entry name" value="RRNA METHYLTRANSFERASE 3"/>
    <property type="match status" value="1"/>
</dbReference>
<evidence type="ECO:0000256" key="1">
    <source>
        <dbReference type="ARBA" id="ARBA00007228"/>
    </source>
</evidence>
<dbReference type="SUPFAM" id="SSF75217">
    <property type="entry name" value="alpha/beta knot"/>
    <property type="match status" value="1"/>
</dbReference>
<dbReference type="PANTHER" id="PTHR43191:SF2">
    <property type="entry name" value="RRNA METHYLTRANSFERASE 3, MITOCHONDRIAL"/>
    <property type="match status" value="1"/>
</dbReference>
<dbReference type="GO" id="GO:0006396">
    <property type="term" value="P:RNA processing"/>
    <property type="evidence" value="ECO:0007669"/>
    <property type="project" value="InterPro"/>
</dbReference>
<dbReference type="CDD" id="cd18095">
    <property type="entry name" value="SpoU-like_rRNA-MTase"/>
    <property type="match status" value="1"/>
</dbReference>
<dbReference type="Proteomes" id="UP000594468">
    <property type="component" value="Chromosome"/>
</dbReference>
<dbReference type="InterPro" id="IPR029028">
    <property type="entry name" value="Alpha/beta_knot_MTases"/>
</dbReference>
<dbReference type="GO" id="GO:0032259">
    <property type="term" value="P:methylation"/>
    <property type="evidence" value="ECO:0007669"/>
    <property type="project" value="UniProtKB-KW"/>
</dbReference>
<dbReference type="InterPro" id="IPR001537">
    <property type="entry name" value="SpoU_MeTrfase"/>
</dbReference>
<comment type="similarity">
    <text evidence="1">Belongs to the class IV-like SAM-binding methyltransferase superfamily. RNA methyltransferase TrmH family.</text>
</comment>
<evidence type="ECO:0000256" key="3">
    <source>
        <dbReference type="ARBA" id="ARBA00022679"/>
    </source>
</evidence>
<dbReference type="SMART" id="SM00967">
    <property type="entry name" value="SpoU_sub_bind"/>
    <property type="match status" value="1"/>
</dbReference>
<sequence length="269" mass="29482">MRVTSKNNSKIKLIRSLHQRKYREQTGLFVVEGLHGVLEALHHPERVEMLVVSYDLLKSARGYDAINRVAASVPVLELDTTLFSSIMTREKPHGIAAIVRQDWTPLENICHLRVDSSSGEDLWVALCDVQYPGNLGTILRTCDAVGAAGVILLGEATDPYHPTAVRAGLSAYFTQHLVRADYQQFTTWVMGSDYTLIGASADGAQYYRGSTYPLPLILMMGSEGHGINPAQRELCDGLVAIPMCGQNDSLNLAVATGVLLYEVIAQKQP</sequence>
<evidence type="ECO:0000259" key="4">
    <source>
        <dbReference type="SMART" id="SM00967"/>
    </source>
</evidence>
<reference evidence="5 6" key="1">
    <citation type="submission" date="2020-02" db="EMBL/GenBank/DDBJ databases">
        <authorList>
            <person name="Zheng R.K."/>
            <person name="Sun C.M."/>
        </authorList>
    </citation>
    <scope>NUCLEOTIDE SEQUENCE [LARGE SCALE GENOMIC DNA]</scope>
    <source>
        <strain evidence="6">rifampicinis</strain>
    </source>
</reference>
<dbReference type="Pfam" id="PF22435">
    <property type="entry name" value="MRM3-like_sub_bind"/>
    <property type="match status" value="1"/>
</dbReference>
<evidence type="ECO:0000313" key="6">
    <source>
        <dbReference type="Proteomes" id="UP000594468"/>
    </source>
</evidence>
<dbReference type="KEGG" id="pmet:G4Y79_05885"/>
<dbReference type="Gene3D" id="3.30.1330.30">
    <property type="match status" value="1"/>
</dbReference>
<dbReference type="Gene3D" id="3.40.1280.10">
    <property type="match status" value="1"/>
</dbReference>
<dbReference type="InterPro" id="IPR029064">
    <property type="entry name" value="Ribosomal_eL30-like_sf"/>
</dbReference>
<dbReference type="InterPro" id="IPR013123">
    <property type="entry name" value="SpoU_subst-bd"/>
</dbReference>
<feature type="domain" description="RNA 2-O ribose methyltransferase substrate binding" evidence="4">
    <location>
        <begin position="30"/>
        <end position="105"/>
    </location>
</feature>
<dbReference type="SUPFAM" id="SSF55315">
    <property type="entry name" value="L30e-like"/>
    <property type="match status" value="1"/>
</dbReference>
<dbReference type="InterPro" id="IPR053888">
    <property type="entry name" value="MRM3-like_sub_bind"/>
</dbReference>
<dbReference type="RefSeq" id="WP_195171972.1">
    <property type="nucleotide sequence ID" value="NZ_CP062983.1"/>
</dbReference>
<dbReference type="GO" id="GO:0003723">
    <property type="term" value="F:RNA binding"/>
    <property type="evidence" value="ECO:0007669"/>
    <property type="project" value="InterPro"/>
</dbReference>
<dbReference type="AlphaFoldDB" id="A0A7S8IGD3"/>
<dbReference type="Pfam" id="PF00588">
    <property type="entry name" value="SpoU_methylase"/>
    <property type="match status" value="1"/>
</dbReference>
<evidence type="ECO:0000256" key="2">
    <source>
        <dbReference type="ARBA" id="ARBA00022603"/>
    </source>
</evidence>
<dbReference type="EMBL" id="CP062983">
    <property type="protein sequence ID" value="QPC83908.1"/>
    <property type="molecule type" value="Genomic_DNA"/>
</dbReference>
<evidence type="ECO:0000313" key="5">
    <source>
        <dbReference type="EMBL" id="QPC83908.1"/>
    </source>
</evidence>
<protein>
    <submittedName>
        <fullName evidence="5">RNA methyltransferase</fullName>
    </submittedName>
</protein>
<dbReference type="InterPro" id="IPR051259">
    <property type="entry name" value="rRNA_Methyltransferase"/>
</dbReference>
<accession>A0A7S8IGD3</accession>
<dbReference type="GO" id="GO:0005737">
    <property type="term" value="C:cytoplasm"/>
    <property type="evidence" value="ECO:0007669"/>
    <property type="project" value="UniProtKB-ARBA"/>
</dbReference>
<dbReference type="GO" id="GO:0008173">
    <property type="term" value="F:RNA methyltransferase activity"/>
    <property type="evidence" value="ECO:0007669"/>
    <property type="project" value="InterPro"/>
</dbReference>
<proteinExistence type="inferred from homology"/>